<evidence type="ECO:0000313" key="4">
    <source>
        <dbReference type="EMBL" id="GAA4131098.1"/>
    </source>
</evidence>
<keyword evidence="5" id="KW-1185">Reference proteome</keyword>
<dbReference type="Gene3D" id="3.55.50.30">
    <property type="match status" value="1"/>
</dbReference>
<protein>
    <submittedName>
        <fullName evidence="4">DUF4974 domain-containing protein</fullName>
    </submittedName>
</protein>
<keyword evidence="1" id="KW-0812">Transmembrane</keyword>
<keyword evidence="1" id="KW-1133">Transmembrane helix</keyword>
<dbReference type="Proteomes" id="UP001500101">
    <property type="component" value="Unassembled WGS sequence"/>
</dbReference>
<feature type="domain" description="Protein FecR C-terminal" evidence="3">
    <location>
        <begin position="316"/>
        <end position="384"/>
    </location>
</feature>
<feature type="domain" description="FecR protein" evidence="2">
    <location>
        <begin position="181"/>
        <end position="275"/>
    </location>
</feature>
<evidence type="ECO:0000256" key="1">
    <source>
        <dbReference type="SAM" id="Phobius"/>
    </source>
</evidence>
<evidence type="ECO:0000313" key="5">
    <source>
        <dbReference type="Proteomes" id="UP001500101"/>
    </source>
</evidence>
<gene>
    <name evidence="4" type="ORF">GCM10022216_00870</name>
</gene>
<dbReference type="Gene3D" id="2.60.120.1440">
    <property type="match status" value="1"/>
</dbReference>
<dbReference type="Pfam" id="PF16344">
    <property type="entry name" value="FecR_C"/>
    <property type="match status" value="1"/>
</dbReference>
<evidence type="ECO:0000259" key="3">
    <source>
        <dbReference type="Pfam" id="PF16344"/>
    </source>
</evidence>
<name>A0ABP7Y5I5_9SPHI</name>
<feature type="transmembrane region" description="Helical" evidence="1">
    <location>
        <begin position="80"/>
        <end position="98"/>
    </location>
</feature>
<dbReference type="PANTHER" id="PTHR30273">
    <property type="entry name" value="PERIPLASMIC SIGNAL SENSOR AND SIGMA FACTOR ACTIVATOR FECR-RELATED"/>
    <property type="match status" value="1"/>
</dbReference>
<keyword evidence="1" id="KW-0472">Membrane</keyword>
<dbReference type="RefSeq" id="WP_344672710.1">
    <property type="nucleotide sequence ID" value="NZ_BAAAZI010000001.1"/>
</dbReference>
<sequence>MHKERFKYLNQKFLNNNISESELTDYFNLLEQHEDLFYESLDQLPNIDQDAEFDNEQVFLKIIQHEEFQDHAKTKRLKPYKWIAVACSIAFVLGFIFYPKDKAKEELVHETPTVQQESTKSSINSTNTAIQLADGTRLDINDIDKQEVSYHGVVLSKINKDLIRVRMDEQHIADPIAFHEFNTPKGTSYSLELPDGSTVQLNSGSSLKLKSDFNKKSREVNLSGEAYFDVAHNKNKPFKVQTKDYQIQVLGTQFNVKSYPQLTQTKTSLVKGSVEVNTAAKALKLVPGEQAKAGKSIQLSKGKANFREDLAWRDGYFRFNNASIKDIMSDISTWYNITDIRYELNTDERFTGSIVRSRSLKEVLTAMEKIANLKFDMKEGRVIVRN</sequence>
<evidence type="ECO:0000259" key="2">
    <source>
        <dbReference type="Pfam" id="PF04773"/>
    </source>
</evidence>
<comment type="caution">
    <text evidence="4">The sequence shown here is derived from an EMBL/GenBank/DDBJ whole genome shotgun (WGS) entry which is preliminary data.</text>
</comment>
<proteinExistence type="predicted"/>
<dbReference type="InterPro" id="IPR006860">
    <property type="entry name" value="FecR"/>
</dbReference>
<organism evidence="4 5">
    <name type="scientific">Sphingobacterium kyonggiense</name>
    <dbReference type="NCBI Taxonomy" id="714075"/>
    <lineage>
        <taxon>Bacteria</taxon>
        <taxon>Pseudomonadati</taxon>
        <taxon>Bacteroidota</taxon>
        <taxon>Sphingobacteriia</taxon>
        <taxon>Sphingobacteriales</taxon>
        <taxon>Sphingobacteriaceae</taxon>
        <taxon>Sphingobacterium</taxon>
    </lineage>
</organism>
<dbReference type="Pfam" id="PF04773">
    <property type="entry name" value="FecR"/>
    <property type="match status" value="1"/>
</dbReference>
<dbReference type="PANTHER" id="PTHR30273:SF2">
    <property type="entry name" value="PROTEIN FECR"/>
    <property type="match status" value="1"/>
</dbReference>
<dbReference type="InterPro" id="IPR012373">
    <property type="entry name" value="Ferrdict_sens_TM"/>
</dbReference>
<dbReference type="PIRSF" id="PIRSF018266">
    <property type="entry name" value="FecR"/>
    <property type="match status" value="1"/>
</dbReference>
<reference evidence="5" key="1">
    <citation type="journal article" date="2019" name="Int. J. Syst. Evol. Microbiol.">
        <title>The Global Catalogue of Microorganisms (GCM) 10K type strain sequencing project: providing services to taxonomists for standard genome sequencing and annotation.</title>
        <authorList>
            <consortium name="The Broad Institute Genomics Platform"/>
            <consortium name="The Broad Institute Genome Sequencing Center for Infectious Disease"/>
            <person name="Wu L."/>
            <person name="Ma J."/>
        </authorList>
    </citation>
    <scope>NUCLEOTIDE SEQUENCE [LARGE SCALE GENOMIC DNA]</scope>
    <source>
        <strain evidence="5">JCM 16704</strain>
    </source>
</reference>
<dbReference type="InterPro" id="IPR032508">
    <property type="entry name" value="FecR_C"/>
</dbReference>
<dbReference type="EMBL" id="BAAAZI010000001">
    <property type="protein sequence ID" value="GAA4131098.1"/>
    <property type="molecule type" value="Genomic_DNA"/>
</dbReference>
<accession>A0ABP7Y5I5</accession>